<dbReference type="Pfam" id="PF00520">
    <property type="entry name" value="Ion_trans"/>
    <property type="match status" value="1"/>
</dbReference>
<keyword evidence="10 12" id="KW-0472">Membrane</keyword>
<dbReference type="Gene3D" id="1.20.120.350">
    <property type="entry name" value="Voltage-gated potassium channels. Chain C"/>
    <property type="match status" value="1"/>
</dbReference>
<evidence type="ECO:0000256" key="7">
    <source>
        <dbReference type="ARBA" id="ARBA00022958"/>
    </source>
</evidence>
<evidence type="ECO:0000256" key="2">
    <source>
        <dbReference type="ARBA" id="ARBA00022448"/>
    </source>
</evidence>
<dbReference type="GO" id="GO:0005251">
    <property type="term" value="F:delayed rectifier potassium channel activity"/>
    <property type="evidence" value="ECO:0007669"/>
    <property type="project" value="TreeGrafter"/>
</dbReference>
<evidence type="ECO:0000256" key="3">
    <source>
        <dbReference type="ARBA" id="ARBA00022538"/>
    </source>
</evidence>
<keyword evidence="3" id="KW-0633">Potassium transport</keyword>
<dbReference type="PANTHER" id="PTHR11537:SF113">
    <property type="entry name" value="POTASSIUM VOLTAGE-GATED CHANNEL PROTEIN SHAKER"/>
    <property type="match status" value="1"/>
</dbReference>
<dbReference type="AlphaFoldDB" id="Q27S87"/>
<evidence type="ECO:0000256" key="8">
    <source>
        <dbReference type="ARBA" id="ARBA00022989"/>
    </source>
</evidence>
<evidence type="ECO:0000256" key="9">
    <source>
        <dbReference type="ARBA" id="ARBA00023065"/>
    </source>
</evidence>
<dbReference type="Pfam" id="PF02214">
    <property type="entry name" value="BTB_2"/>
    <property type="match status" value="1"/>
</dbReference>
<evidence type="ECO:0000259" key="14">
    <source>
        <dbReference type="Pfam" id="PF02214"/>
    </source>
</evidence>
<organism evidence="15">
    <name type="scientific">Physalia physalis</name>
    <dbReference type="NCBI Taxonomy" id="168775"/>
    <lineage>
        <taxon>Eukaryota</taxon>
        <taxon>Metazoa</taxon>
        <taxon>Cnidaria</taxon>
        <taxon>Hydrozoa</taxon>
        <taxon>Hydroidolina</taxon>
        <taxon>Siphonophorae</taxon>
        <taxon>Cystonectae</taxon>
        <taxon>Physaliidae</taxon>
        <taxon>Physalia</taxon>
    </lineage>
</organism>
<dbReference type="GO" id="GO:0051260">
    <property type="term" value="P:protein homooligomerization"/>
    <property type="evidence" value="ECO:0007669"/>
    <property type="project" value="InterPro"/>
</dbReference>
<keyword evidence="4 12" id="KW-0812">Transmembrane</keyword>
<dbReference type="PRINTS" id="PR01496">
    <property type="entry name" value="SHAKERCHANEL"/>
</dbReference>
<keyword evidence="9" id="KW-0406">Ion transport</keyword>
<dbReference type="InterPro" id="IPR028325">
    <property type="entry name" value="VG_K_chnl"/>
</dbReference>
<feature type="domain" description="Potassium channel tetramerisation-type BTB" evidence="14">
    <location>
        <begin position="50"/>
        <end position="140"/>
    </location>
</feature>
<evidence type="ECO:0000256" key="10">
    <source>
        <dbReference type="ARBA" id="ARBA00023136"/>
    </source>
</evidence>
<accession>Q27S87</accession>
<feature type="transmembrane region" description="Helical" evidence="12">
    <location>
        <begin position="226"/>
        <end position="248"/>
    </location>
</feature>
<dbReference type="InterPro" id="IPR011333">
    <property type="entry name" value="SKP1/BTB/POZ_sf"/>
</dbReference>
<evidence type="ECO:0000259" key="13">
    <source>
        <dbReference type="Pfam" id="PF00520"/>
    </source>
</evidence>
<sequence length="481" mass="55174">MFVPMMQRRDVLGSEMDITNMAENKEFNRSLPPGCDFDGSSGYDPNDEIININVSGQLFQTYKKTLNRFPNSLLGDSERRNKFKNLSTGELFFDRYRPAFESILYYYQSDGIMARPPNIPIHVFIKELVFFDIGDSVIDQIQIENGLKEPTKTIELPSYLPFRIIWNFLEYPETSRPAKLFAFVSVFIIVISLVMFVMETLPSFAPVVIHLDNGTTLETPNENESWMFMVSTAVIAWFTSEFMLRLICCPSKIKFFTNLSNIIDLLSIVPYYVSFALSSTSKHQGYLAVLRVIRVLRVFKLSRHSRGLQILGDTLKASFHELLMLAFFLLIMILLFGSCVYYAEYQVEGTKFTSIPAASWWAIVTMTTVGYGDMYPTTLLGKLIGFVAVVCGVLTIALPVPVVVSNFEYFYTKERNRRKTEEVRKEHEKQLEERKSSSNMFRKMICRKSRKKERSGKNSIKLNGICEPENEEVSGQHISAV</sequence>
<keyword evidence="5" id="KW-0631">Potassium channel</keyword>
<dbReference type="InterPro" id="IPR027359">
    <property type="entry name" value="Volt_channel_dom_sf"/>
</dbReference>
<keyword evidence="6" id="KW-0851">Voltage-gated channel</keyword>
<dbReference type="InterPro" id="IPR003972">
    <property type="entry name" value="K_chnl_volt-dep_Kv1"/>
</dbReference>
<evidence type="ECO:0000256" key="11">
    <source>
        <dbReference type="ARBA" id="ARBA00023303"/>
    </source>
</evidence>
<dbReference type="FunFam" id="1.10.287.70:FF:000002">
    <property type="entry name" value="Potassium voltage-gated channel subfamily a member"/>
    <property type="match status" value="1"/>
</dbReference>
<evidence type="ECO:0000256" key="4">
    <source>
        <dbReference type="ARBA" id="ARBA00022692"/>
    </source>
</evidence>
<dbReference type="InterPro" id="IPR003968">
    <property type="entry name" value="K_chnl_volt-dep_Kv"/>
</dbReference>
<dbReference type="PRINTS" id="PR00169">
    <property type="entry name" value="KCHANNEL"/>
</dbReference>
<protein>
    <submittedName>
        <fullName evidence="15">Voltage-gated potassium channel</fullName>
    </submittedName>
</protein>
<dbReference type="SUPFAM" id="SSF54695">
    <property type="entry name" value="POZ domain"/>
    <property type="match status" value="1"/>
</dbReference>
<evidence type="ECO:0000256" key="1">
    <source>
        <dbReference type="ARBA" id="ARBA00004141"/>
    </source>
</evidence>
<keyword evidence="8 12" id="KW-1133">Transmembrane helix</keyword>
<proteinExistence type="evidence at transcript level"/>
<dbReference type="InterPro" id="IPR005821">
    <property type="entry name" value="Ion_trans_dom"/>
</dbReference>
<comment type="subcellular location">
    <subcellularLocation>
        <location evidence="1">Membrane</location>
        <topology evidence="1">Multi-pass membrane protein</topology>
    </subcellularLocation>
</comment>
<feature type="transmembrane region" description="Helical" evidence="12">
    <location>
        <begin position="383"/>
        <end position="411"/>
    </location>
</feature>
<evidence type="ECO:0000256" key="5">
    <source>
        <dbReference type="ARBA" id="ARBA00022826"/>
    </source>
</evidence>
<keyword evidence="7" id="KW-0630">Potassium</keyword>
<feature type="transmembrane region" description="Helical" evidence="12">
    <location>
        <begin position="180"/>
        <end position="198"/>
    </location>
</feature>
<evidence type="ECO:0000256" key="6">
    <source>
        <dbReference type="ARBA" id="ARBA00022882"/>
    </source>
</evidence>
<dbReference type="GO" id="GO:0008076">
    <property type="term" value="C:voltage-gated potassium channel complex"/>
    <property type="evidence" value="ECO:0007669"/>
    <property type="project" value="InterPro"/>
</dbReference>
<reference evidence="15" key="1">
    <citation type="submission" date="2006-01" db="EMBL/GenBank/DDBJ databases">
        <title>Cloning and functional expression of voltage-gated ion channel subunits from cnidocytes of the Portuguese Man O'War, Physalia physalis.</title>
        <authorList>
            <person name="Bouchard C."/>
            <person name="Price R.B."/>
            <person name="Moneypenny C.G."/>
            <person name="Thompson L.F."/>
            <person name="Zillhardt M."/>
            <person name="Stalheim L."/>
            <person name="Anderson P.A.V."/>
        </authorList>
    </citation>
    <scope>NUCLEOTIDE SEQUENCE</scope>
</reference>
<dbReference type="Gene3D" id="1.10.287.70">
    <property type="match status" value="1"/>
</dbReference>
<keyword evidence="11 15" id="KW-0407">Ion channel</keyword>
<evidence type="ECO:0000256" key="12">
    <source>
        <dbReference type="SAM" id="Phobius"/>
    </source>
</evidence>
<feature type="transmembrane region" description="Helical" evidence="12">
    <location>
        <begin position="255"/>
        <end position="273"/>
    </location>
</feature>
<feature type="domain" description="Ion transport" evidence="13">
    <location>
        <begin position="179"/>
        <end position="414"/>
    </location>
</feature>
<dbReference type="InterPro" id="IPR003131">
    <property type="entry name" value="T1-type_BTB"/>
</dbReference>
<dbReference type="PRINTS" id="PR01491">
    <property type="entry name" value="KVCHANNEL"/>
</dbReference>
<evidence type="ECO:0000313" key="15">
    <source>
        <dbReference type="EMBL" id="ABD59027.1"/>
    </source>
</evidence>
<dbReference type="GO" id="GO:0001508">
    <property type="term" value="P:action potential"/>
    <property type="evidence" value="ECO:0007669"/>
    <property type="project" value="TreeGrafter"/>
</dbReference>
<keyword evidence="2" id="KW-0813">Transport</keyword>
<dbReference type="PANTHER" id="PTHR11537">
    <property type="entry name" value="VOLTAGE-GATED POTASSIUM CHANNEL"/>
    <property type="match status" value="1"/>
</dbReference>
<dbReference type="EMBL" id="DQ385496">
    <property type="protein sequence ID" value="ABD59027.1"/>
    <property type="molecule type" value="mRNA"/>
</dbReference>
<dbReference type="Gene3D" id="3.30.710.10">
    <property type="entry name" value="Potassium Channel Kv1.1, Chain A"/>
    <property type="match status" value="1"/>
</dbReference>
<dbReference type="SUPFAM" id="SSF81324">
    <property type="entry name" value="Voltage-gated potassium channels"/>
    <property type="match status" value="1"/>
</dbReference>
<feature type="transmembrane region" description="Helical" evidence="12">
    <location>
        <begin position="322"/>
        <end position="343"/>
    </location>
</feature>
<name>Q27S87_9CNID</name>